<evidence type="ECO:0000313" key="4">
    <source>
        <dbReference type="Proteomes" id="UP000011083"/>
    </source>
</evidence>
<organism evidence="3 4">
    <name type="scientific">Acanthamoeba castellanii (strain ATCC 30010 / Neff)</name>
    <dbReference type="NCBI Taxonomy" id="1257118"/>
    <lineage>
        <taxon>Eukaryota</taxon>
        <taxon>Amoebozoa</taxon>
        <taxon>Discosea</taxon>
        <taxon>Longamoebia</taxon>
        <taxon>Centramoebida</taxon>
        <taxon>Acanthamoebidae</taxon>
        <taxon>Acanthamoeba</taxon>
    </lineage>
</organism>
<dbReference type="STRING" id="1257118.L8H4A5"/>
<reference evidence="3 4" key="1">
    <citation type="journal article" date="2013" name="Genome Biol.">
        <title>Genome of Acanthamoeba castellanii highlights extensive lateral gene transfer and early evolution of tyrosine kinase signaling.</title>
        <authorList>
            <person name="Clarke M."/>
            <person name="Lohan A.J."/>
            <person name="Liu B."/>
            <person name="Lagkouvardos I."/>
            <person name="Roy S."/>
            <person name="Zafar N."/>
            <person name="Bertelli C."/>
            <person name="Schilde C."/>
            <person name="Kianianmomeni A."/>
            <person name="Burglin T.R."/>
            <person name="Frech C."/>
            <person name="Turcotte B."/>
            <person name="Kopec K.O."/>
            <person name="Synnott J.M."/>
            <person name="Choo C."/>
            <person name="Paponov I."/>
            <person name="Finkler A."/>
            <person name="Soon Heng Tan C."/>
            <person name="Hutchins A.P."/>
            <person name="Weinmeier T."/>
            <person name="Rattei T."/>
            <person name="Chu J.S."/>
            <person name="Gimenez G."/>
            <person name="Irimia M."/>
            <person name="Rigden D.J."/>
            <person name="Fitzpatrick D.A."/>
            <person name="Lorenzo-Morales J."/>
            <person name="Bateman A."/>
            <person name="Chiu C.H."/>
            <person name="Tang P."/>
            <person name="Hegemann P."/>
            <person name="Fromm H."/>
            <person name="Raoult D."/>
            <person name="Greub G."/>
            <person name="Miranda-Saavedra D."/>
            <person name="Chen N."/>
            <person name="Nash P."/>
            <person name="Ginger M.L."/>
            <person name="Horn M."/>
            <person name="Schaap P."/>
            <person name="Caler L."/>
            <person name="Loftus B."/>
        </authorList>
    </citation>
    <scope>NUCLEOTIDE SEQUENCE [LARGE SCALE GENOMIC DNA]</scope>
    <source>
        <strain evidence="3 4">Neff</strain>
    </source>
</reference>
<evidence type="ECO:0000256" key="1">
    <source>
        <dbReference type="SAM" id="MobiDB-lite"/>
    </source>
</evidence>
<dbReference type="PROSITE" id="PS50056">
    <property type="entry name" value="TYR_PHOSPHATASE_2"/>
    <property type="match status" value="1"/>
</dbReference>
<dbReference type="SUPFAM" id="SSF52799">
    <property type="entry name" value="(Phosphotyrosine protein) phosphatases II"/>
    <property type="match status" value="1"/>
</dbReference>
<dbReference type="Gene3D" id="3.90.190.10">
    <property type="entry name" value="Protein tyrosine phosphatase superfamily"/>
    <property type="match status" value="1"/>
</dbReference>
<dbReference type="Proteomes" id="UP000011083">
    <property type="component" value="Unassembled WGS sequence"/>
</dbReference>
<dbReference type="InterPro" id="IPR026893">
    <property type="entry name" value="Tyr/Ser_Pase_IphP-type"/>
</dbReference>
<dbReference type="GO" id="GO:0004721">
    <property type="term" value="F:phosphoprotein phosphatase activity"/>
    <property type="evidence" value="ECO:0007669"/>
    <property type="project" value="InterPro"/>
</dbReference>
<evidence type="ECO:0000259" key="2">
    <source>
        <dbReference type="PROSITE" id="PS50056"/>
    </source>
</evidence>
<dbReference type="PANTHER" id="PTHR31126">
    <property type="entry name" value="TYROSINE-PROTEIN PHOSPHATASE"/>
    <property type="match status" value="1"/>
</dbReference>
<dbReference type="KEGG" id="acan:ACA1_113830"/>
<keyword evidence="4" id="KW-1185">Reference proteome</keyword>
<dbReference type="InterPro" id="IPR029021">
    <property type="entry name" value="Prot-tyrosine_phosphatase-like"/>
</dbReference>
<dbReference type="OrthoDB" id="17139at2759"/>
<dbReference type="PANTHER" id="PTHR31126:SF1">
    <property type="entry name" value="TYROSINE SPECIFIC PROTEIN PHOSPHATASES DOMAIN-CONTAINING PROTEIN"/>
    <property type="match status" value="1"/>
</dbReference>
<feature type="region of interest" description="Disordered" evidence="1">
    <location>
        <begin position="16"/>
        <end position="129"/>
    </location>
</feature>
<evidence type="ECO:0000313" key="3">
    <source>
        <dbReference type="EMBL" id="ELR20037.1"/>
    </source>
</evidence>
<accession>L8H4A5</accession>
<sequence>MPPPPPHQQLAAIARSHLSASTTETTRAGRRPTWPSPSRRCCCSLGPKAQPRPPPRARTPALAELTTTRSSSSTTRARSSTVSTSASTSTSTRSRSYGSSSSSRSRTSTVNVRTRPGARGERTGAAAHDPAGPLVARRHRAGLPLLLLRRAARSPASPAAALRKEAKSNPFEVAHFPPPRLYGSSRLSSALPPGSPCPAAAADVDVGHRRETRAEGNTKTDEEEQLPDFPFPVSPPDTWALMRSLEQLYRDGRTAINRDTIVGRKLYNFRDLSEATQSAKHGVKVASQRIFRSACLSRGDVDHVDVVKSLLYLKEFVQVKTMIDFRNKDERMSDPLDPVVDAVYPRIKKGTFMDPYNIPLMNKSFKIMGLFLPSKWGTKMNMVKAVVYGSEKTPTEIFAEEAMNPMGLLGLNKLMLVYGKEEIAQVLRICANSSNYPIMYHCSSGKDRTGLITALILLCCGVDAQDIITNYHQSEIFLSPVMDRITAENQAKGLNAGFDGTPPEVMEQTIGYIFEKWGSITGYFSYIGFGSRDQMKLVQHLAHNSRK</sequence>
<dbReference type="GeneID" id="14920877"/>
<dbReference type="InterPro" id="IPR000387">
    <property type="entry name" value="Tyr_Pase_dom"/>
</dbReference>
<dbReference type="RefSeq" id="XP_004342147.1">
    <property type="nucleotide sequence ID" value="XM_004342098.1"/>
</dbReference>
<feature type="region of interest" description="Disordered" evidence="1">
    <location>
        <begin position="210"/>
        <end position="230"/>
    </location>
</feature>
<proteinExistence type="predicted"/>
<dbReference type="EMBL" id="KB007926">
    <property type="protein sequence ID" value="ELR20037.1"/>
    <property type="molecule type" value="Genomic_DNA"/>
</dbReference>
<feature type="compositionally biased region" description="Low complexity" evidence="1">
    <location>
        <begin position="58"/>
        <end position="115"/>
    </location>
</feature>
<name>L8H4A5_ACACF</name>
<feature type="domain" description="Tyrosine specific protein phosphatases" evidence="2">
    <location>
        <begin position="421"/>
        <end position="486"/>
    </location>
</feature>
<dbReference type="AlphaFoldDB" id="L8H4A5"/>
<gene>
    <name evidence="3" type="ORF">ACA1_113830</name>
</gene>
<feature type="compositionally biased region" description="Basic and acidic residues" evidence="1">
    <location>
        <begin position="210"/>
        <end position="220"/>
    </location>
</feature>
<protein>
    <recommendedName>
        <fullName evidence="2">Tyrosine specific protein phosphatases domain-containing protein</fullName>
    </recommendedName>
</protein>
<dbReference type="VEuPathDB" id="AmoebaDB:ACA1_113830"/>
<dbReference type="Pfam" id="PF13350">
    <property type="entry name" value="Y_phosphatase3"/>
    <property type="match status" value="1"/>
</dbReference>